<gene>
    <name evidence="1" type="ORF">DFH94DRAFT_100391</name>
</gene>
<protein>
    <submittedName>
        <fullName evidence="1">Uncharacterized protein</fullName>
    </submittedName>
</protein>
<proteinExistence type="predicted"/>
<keyword evidence="2" id="KW-1185">Reference proteome</keyword>
<reference evidence="1" key="2">
    <citation type="journal article" date="2020" name="Nat. Commun.">
        <title>Large-scale genome sequencing of mycorrhizal fungi provides insights into the early evolution of symbiotic traits.</title>
        <authorList>
            <person name="Miyauchi S."/>
            <person name="Kiss E."/>
            <person name="Kuo A."/>
            <person name="Drula E."/>
            <person name="Kohler A."/>
            <person name="Sanchez-Garcia M."/>
            <person name="Morin E."/>
            <person name="Andreopoulos B."/>
            <person name="Barry K.W."/>
            <person name="Bonito G."/>
            <person name="Buee M."/>
            <person name="Carver A."/>
            <person name="Chen C."/>
            <person name="Cichocki N."/>
            <person name="Clum A."/>
            <person name="Culley D."/>
            <person name="Crous P.W."/>
            <person name="Fauchery L."/>
            <person name="Girlanda M."/>
            <person name="Hayes R.D."/>
            <person name="Keri Z."/>
            <person name="LaButti K."/>
            <person name="Lipzen A."/>
            <person name="Lombard V."/>
            <person name="Magnuson J."/>
            <person name="Maillard F."/>
            <person name="Murat C."/>
            <person name="Nolan M."/>
            <person name="Ohm R.A."/>
            <person name="Pangilinan J."/>
            <person name="Pereira M.F."/>
            <person name="Perotto S."/>
            <person name="Peter M."/>
            <person name="Pfister S."/>
            <person name="Riley R."/>
            <person name="Sitrit Y."/>
            <person name="Stielow J.B."/>
            <person name="Szollosi G."/>
            <person name="Zifcakova L."/>
            <person name="Stursova M."/>
            <person name="Spatafora J.W."/>
            <person name="Tedersoo L."/>
            <person name="Vaario L.M."/>
            <person name="Yamada A."/>
            <person name="Yan M."/>
            <person name="Wang P."/>
            <person name="Xu J."/>
            <person name="Bruns T."/>
            <person name="Baldrian P."/>
            <person name="Vilgalys R."/>
            <person name="Dunand C."/>
            <person name="Henrissat B."/>
            <person name="Grigoriev I.V."/>
            <person name="Hibbett D."/>
            <person name="Nagy L.G."/>
            <person name="Martin F.M."/>
        </authorList>
    </citation>
    <scope>NUCLEOTIDE SEQUENCE</scope>
    <source>
        <strain evidence="1">Prilba</strain>
    </source>
</reference>
<dbReference type="EMBL" id="WHVB01000014">
    <property type="protein sequence ID" value="KAF8476617.1"/>
    <property type="molecule type" value="Genomic_DNA"/>
</dbReference>
<sequence>MGTPPNPYFKAGEYTNIVVHSLPNLTTKKMSQYPNTHVRYCPYPPRVCPPAPVGPIQQIWASGDLSAEFCTSWRRSMPDQHSSFPAMPPAAARPSGVQVQSLHQTRVQGINQVYTGQETRGGRQMPFNFRHGAHPQAVVTVHPPHGGGSHSFPLGHGTHVTPKPGIPCRSWADFHAAQNSRPTITSQTTQSLGAYAYACQSNLQAVTPPQQSPLRNVGTPVGYIKISCSRTVLFYV</sequence>
<dbReference type="OrthoDB" id="10513517at2759"/>
<dbReference type="AlphaFoldDB" id="A0A9P5T5J3"/>
<organism evidence="1 2">
    <name type="scientific">Russula ochroleuca</name>
    <dbReference type="NCBI Taxonomy" id="152965"/>
    <lineage>
        <taxon>Eukaryota</taxon>
        <taxon>Fungi</taxon>
        <taxon>Dikarya</taxon>
        <taxon>Basidiomycota</taxon>
        <taxon>Agaricomycotina</taxon>
        <taxon>Agaricomycetes</taxon>
        <taxon>Russulales</taxon>
        <taxon>Russulaceae</taxon>
        <taxon>Russula</taxon>
    </lineage>
</organism>
<accession>A0A9P5T5J3</accession>
<evidence type="ECO:0000313" key="2">
    <source>
        <dbReference type="Proteomes" id="UP000759537"/>
    </source>
</evidence>
<evidence type="ECO:0000313" key="1">
    <source>
        <dbReference type="EMBL" id="KAF8476617.1"/>
    </source>
</evidence>
<name>A0A9P5T5J3_9AGAM</name>
<dbReference type="Proteomes" id="UP000759537">
    <property type="component" value="Unassembled WGS sequence"/>
</dbReference>
<comment type="caution">
    <text evidence="1">The sequence shown here is derived from an EMBL/GenBank/DDBJ whole genome shotgun (WGS) entry which is preliminary data.</text>
</comment>
<reference evidence="1" key="1">
    <citation type="submission" date="2019-10" db="EMBL/GenBank/DDBJ databases">
        <authorList>
            <consortium name="DOE Joint Genome Institute"/>
            <person name="Kuo A."/>
            <person name="Miyauchi S."/>
            <person name="Kiss E."/>
            <person name="Drula E."/>
            <person name="Kohler A."/>
            <person name="Sanchez-Garcia M."/>
            <person name="Andreopoulos B."/>
            <person name="Barry K.W."/>
            <person name="Bonito G."/>
            <person name="Buee M."/>
            <person name="Carver A."/>
            <person name="Chen C."/>
            <person name="Cichocki N."/>
            <person name="Clum A."/>
            <person name="Culley D."/>
            <person name="Crous P.W."/>
            <person name="Fauchery L."/>
            <person name="Girlanda M."/>
            <person name="Hayes R."/>
            <person name="Keri Z."/>
            <person name="LaButti K."/>
            <person name="Lipzen A."/>
            <person name="Lombard V."/>
            <person name="Magnuson J."/>
            <person name="Maillard F."/>
            <person name="Morin E."/>
            <person name="Murat C."/>
            <person name="Nolan M."/>
            <person name="Ohm R."/>
            <person name="Pangilinan J."/>
            <person name="Pereira M."/>
            <person name="Perotto S."/>
            <person name="Peter M."/>
            <person name="Riley R."/>
            <person name="Sitrit Y."/>
            <person name="Stielow B."/>
            <person name="Szollosi G."/>
            <person name="Zifcakova L."/>
            <person name="Stursova M."/>
            <person name="Spatafora J.W."/>
            <person name="Tedersoo L."/>
            <person name="Vaario L.-M."/>
            <person name="Yamada A."/>
            <person name="Yan M."/>
            <person name="Wang P."/>
            <person name="Xu J."/>
            <person name="Bruns T."/>
            <person name="Baldrian P."/>
            <person name="Vilgalys R."/>
            <person name="Henrissat B."/>
            <person name="Grigoriev I.V."/>
            <person name="Hibbett D."/>
            <person name="Nagy L.G."/>
            <person name="Martin F.M."/>
        </authorList>
    </citation>
    <scope>NUCLEOTIDE SEQUENCE</scope>
    <source>
        <strain evidence="1">Prilba</strain>
    </source>
</reference>